<gene>
    <name evidence="2" type="ORF">GCM10023156_08460</name>
</gene>
<dbReference type="EMBL" id="BAABGA010000010">
    <property type="protein sequence ID" value="GAA4446955.1"/>
    <property type="molecule type" value="Genomic_DNA"/>
</dbReference>
<organism evidence="2 3">
    <name type="scientific">Novipirellula rosea</name>
    <dbReference type="NCBI Taxonomy" id="1031540"/>
    <lineage>
        <taxon>Bacteria</taxon>
        <taxon>Pseudomonadati</taxon>
        <taxon>Planctomycetota</taxon>
        <taxon>Planctomycetia</taxon>
        <taxon>Pirellulales</taxon>
        <taxon>Pirellulaceae</taxon>
        <taxon>Novipirellula</taxon>
    </lineage>
</organism>
<proteinExistence type="predicted"/>
<evidence type="ECO:0000313" key="3">
    <source>
        <dbReference type="Proteomes" id="UP001500840"/>
    </source>
</evidence>
<dbReference type="RefSeq" id="WP_345319704.1">
    <property type="nucleotide sequence ID" value="NZ_BAABGA010000010.1"/>
</dbReference>
<keyword evidence="1" id="KW-0812">Transmembrane</keyword>
<keyword evidence="1" id="KW-1133">Transmembrane helix</keyword>
<comment type="caution">
    <text evidence="2">The sequence shown here is derived from an EMBL/GenBank/DDBJ whole genome shotgun (WGS) entry which is preliminary data.</text>
</comment>
<name>A0ABP8MCV1_9BACT</name>
<dbReference type="Proteomes" id="UP001500840">
    <property type="component" value="Unassembled WGS sequence"/>
</dbReference>
<reference evidence="3" key="1">
    <citation type="journal article" date="2019" name="Int. J. Syst. Evol. Microbiol.">
        <title>The Global Catalogue of Microorganisms (GCM) 10K type strain sequencing project: providing services to taxonomists for standard genome sequencing and annotation.</title>
        <authorList>
            <consortium name="The Broad Institute Genomics Platform"/>
            <consortium name="The Broad Institute Genome Sequencing Center for Infectious Disease"/>
            <person name="Wu L."/>
            <person name="Ma J."/>
        </authorList>
    </citation>
    <scope>NUCLEOTIDE SEQUENCE [LARGE SCALE GENOMIC DNA]</scope>
    <source>
        <strain evidence="3">JCM 17759</strain>
    </source>
</reference>
<accession>A0ABP8MCV1</accession>
<evidence type="ECO:0000313" key="2">
    <source>
        <dbReference type="EMBL" id="GAA4446955.1"/>
    </source>
</evidence>
<sequence>MNDESLNSVLDEEHGRGVSRCPKLGDCRAVLIDGEPDGNKSEIYFYPEDKVCKRNIPLVNASKHDQKLPGRSRLRNALFWTLLIGIAAMLVGVIVISGWIGGS</sequence>
<evidence type="ECO:0000256" key="1">
    <source>
        <dbReference type="SAM" id="Phobius"/>
    </source>
</evidence>
<keyword evidence="3" id="KW-1185">Reference proteome</keyword>
<keyword evidence="1" id="KW-0472">Membrane</keyword>
<protein>
    <submittedName>
        <fullName evidence="2">Uncharacterized protein</fullName>
    </submittedName>
</protein>
<feature type="transmembrane region" description="Helical" evidence="1">
    <location>
        <begin position="77"/>
        <end position="100"/>
    </location>
</feature>